<name>A0A6J3RIZ6_TURTR</name>
<organism evidence="2 3">
    <name type="scientific">Tursiops truncatus</name>
    <name type="common">Atlantic bottle-nosed dolphin</name>
    <name type="synonym">Delphinus truncatus</name>
    <dbReference type="NCBI Taxonomy" id="9739"/>
    <lineage>
        <taxon>Eukaryota</taxon>
        <taxon>Metazoa</taxon>
        <taxon>Chordata</taxon>
        <taxon>Craniata</taxon>
        <taxon>Vertebrata</taxon>
        <taxon>Euteleostomi</taxon>
        <taxon>Mammalia</taxon>
        <taxon>Eutheria</taxon>
        <taxon>Laurasiatheria</taxon>
        <taxon>Artiodactyla</taxon>
        <taxon>Whippomorpha</taxon>
        <taxon>Cetacea</taxon>
        <taxon>Odontoceti</taxon>
        <taxon>Delphinidae</taxon>
        <taxon>Tursiops</taxon>
    </lineage>
</organism>
<feature type="compositionally biased region" description="Basic and acidic residues" evidence="1">
    <location>
        <begin position="33"/>
        <end position="42"/>
    </location>
</feature>
<feature type="compositionally biased region" description="Low complexity" evidence="1">
    <location>
        <begin position="64"/>
        <end position="75"/>
    </location>
</feature>
<dbReference type="InParanoid" id="A0A6J3RIZ6"/>
<sequence>MENSLTPRPPRGPGWGADSRTPGGRGPQCPPAEGRRGRRGPERTWSQVVGARRRGWGRGPPGSPLRRPASRGSSAEAARLAAVCRPPWRCPVHVASLGAGGPGRAAAAATASGASSSYSSSSRGLLRSFPPAAPLARPQSPPPRGPGRRRKTAPAPPGCKQGGAAARPGLRGGRAGGRARERGACAAPALQRRPRPPSSRAKPRPHPAASRGPRVNELDFGYLEAGGLPCTLSARARAHGHWHTQTHTLTYTPRPPNSGFRPGVGGEEVEAKAVQTMERGKVSARGSAST</sequence>
<dbReference type="Proteomes" id="UP000245320">
    <property type="component" value="Chromosome 6"/>
</dbReference>
<dbReference type="AlphaFoldDB" id="A0A6J3RIZ6"/>
<dbReference type="RefSeq" id="XP_033713983.1">
    <property type="nucleotide sequence ID" value="XM_033858092.1"/>
</dbReference>
<reference evidence="3" key="1">
    <citation type="submission" date="2025-08" db="UniProtKB">
        <authorList>
            <consortium name="RefSeq"/>
        </authorList>
    </citation>
    <scope>IDENTIFICATION</scope>
    <source>
        <tissue evidence="3">Spleen</tissue>
    </source>
</reference>
<evidence type="ECO:0000313" key="2">
    <source>
        <dbReference type="Proteomes" id="UP000245320"/>
    </source>
</evidence>
<gene>
    <name evidence="3" type="primary">LOC117312625</name>
</gene>
<evidence type="ECO:0000313" key="3">
    <source>
        <dbReference type="RefSeq" id="XP_033713983.1"/>
    </source>
</evidence>
<keyword evidence="2" id="KW-1185">Reference proteome</keyword>
<accession>A0A6J3RIZ6</accession>
<feature type="compositionally biased region" description="Low complexity" evidence="1">
    <location>
        <begin position="104"/>
        <end position="138"/>
    </location>
</feature>
<evidence type="ECO:0000256" key="1">
    <source>
        <dbReference type="SAM" id="MobiDB-lite"/>
    </source>
</evidence>
<feature type="region of interest" description="Disordered" evidence="1">
    <location>
        <begin position="1"/>
        <end position="80"/>
    </location>
</feature>
<proteinExistence type="predicted"/>
<protein>
    <submittedName>
        <fullName evidence="3">Basic salivary proline-rich protein 2-like</fullName>
    </submittedName>
</protein>
<feature type="region of interest" description="Disordered" evidence="1">
    <location>
        <begin position="92"/>
        <end position="215"/>
    </location>
</feature>